<feature type="compositionally biased region" description="Acidic residues" evidence="1">
    <location>
        <begin position="84"/>
        <end position="98"/>
    </location>
</feature>
<gene>
    <name evidence="2" type="ORF">NAEGRDRAFT_68365</name>
</gene>
<proteinExistence type="predicted"/>
<dbReference type="AlphaFoldDB" id="D2VHL2"/>
<accession>D2VHL2</accession>
<dbReference type="RefSeq" id="XP_002676352.1">
    <property type="nucleotide sequence ID" value="XM_002676306.1"/>
</dbReference>
<evidence type="ECO:0000313" key="2">
    <source>
        <dbReference type="EMBL" id="EFC43608.1"/>
    </source>
</evidence>
<feature type="region of interest" description="Disordered" evidence="1">
    <location>
        <begin position="1"/>
        <end position="30"/>
    </location>
</feature>
<keyword evidence="3" id="KW-1185">Reference proteome</keyword>
<dbReference type="Proteomes" id="UP000006671">
    <property type="component" value="Unassembled WGS sequence"/>
</dbReference>
<sequence length="417" mass="48469">MSQSLESLSPSCLSEHQNTTPIVGDKNSSSRKLTLEEMIAQQDFEIDNNIKNNSVDYKFFFEEDEKDKVVGKNEEKEQGLFENMESDDEDDEDYFESEEERKYWEKQAKKMNPNGESSSNKRAHGHATLSRNNYDDLNLYSDDMVLLAKIEQRKFNWYLKKGLAEQINENSIKLMFRPKGYGHKDDDFYLSKMENICVACGVDKELTRHHIISFEYRKHMPEFVRSHSSHDVCLLCAHCHEKYETEAFKLRKQISEKYGSPLGGVGMVKNVDFASAKKAANAILKSKDKMPANRVEELEYELRIFIKSCGKYSDPTDDEDDDENDPIPQEILEDIASLQVTDTTLFQSHGEGVIKAMKESCKNDDEYLDKLDEFCIMWRQNFIDVLAPTHMSPHWKVDKKIRRSINDDPNRIQLITE</sequence>
<organism evidence="3">
    <name type="scientific">Naegleria gruberi</name>
    <name type="common">Amoeba</name>
    <dbReference type="NCBI Taxonomy" id="5762"/>
    <lineage>
        <taxon>Eukaryota</taxon>
        <taxon>Discoba</taxon>
        <taxon>Heterolobosea</taxon>
        <taxon>Tetramitia</taxon>
        <taxon>Eutetramitia</taxon>
        <taxon>Vahlkampfiidae</taxon>
        <taxon>Naegleria</taxon>
    </lineage>
</organism>
<feature type="compositionally biased region" description="Low complexity" evidence="1">
    <location>
        <begin position="1"/>
        <end position="14"/>
    </location>
</feature>
<dbReference type="EMBL" id="GG738872">
    <property type="protein sequence ID" value="EFC43608.1"/>
    <property type="molecule type" value="Genomic_DNA"/>
</dbReference>
<dbReference type="KEGG" id="ngr:NAEGRDRAFT_68365"/>
<dbReference type="VEuPathDB" id="AmoebaDB:NAEGRDRAFT_68365"/>
<feature type="region of interest" description="Disordered" evidence="1">
    <location>
        <begin position="70"/>
        <end position="99"/>
    </location>
</feature>
<name>D2VHL2_NAEGR</name>
<dbReference type="GeneID" id="8847648"/>
<reference evidence="2 3" key="1">
    <citation type="journal article" date="2010" name="Cell">
        <title>The genome of Naegleria gruberi illuminates early eukaryotic versatility.</title>
        <authorList>
            <person name="Fritz-Laylin L.K."/>
            <person name="Prochnik S.E."/>
            <person name="Ginger M.L."/>
            <person name="Dacks J.B."/>
            <person name="Carpenter M.L."/>
            <person name="Field M.C."/>
            <person name="Kuo A."/>
            <person name="Paredez A."/>
            <person name="Chapman J."/>
            <person name="Pham J."/>
            <person name="Shu S."/>
            <person name="Neupane R."/>
            <person name="Cipriano M."/>
            <person name="Mancuso J."/>
            <person name="Tu H."/>
            <person name="Salamov A."/>
            <person name="Lindquist E."/>
            <person name="Shapiro H."/>
            <person name="Lucas S."/>
            <person name="Grigoriev I.V."/>
            <person name="Cande W.Z."/>
            <person name="Fulton C."/>
            <person name="Rokhsar D.S."/>
            <person name="Dawson S.C."/>
        </authorList>
    </citation>
    <scope>NUCLEOTIDE SEQUENCE [LARGE SCALE GENOMIC DNA]</scope>
    <source>
        <strain evidence="2 3">NEG-M</strain>
    </source>
</reference>
<dbReference type="OMA" id="KLMFRCN"/>
<dbReference type="STRING" id="5762.D2VHL2"/>
<dbReference type="OrthoDB" id="5511684at2759"/>
<dbReference type="eggNOG" id="KOG4373">
    <property type="taxonomic scope" value="Eukaryota"/>
</dbReference>
<protein>
    <submittedName>
        <fullName evidence="2">Predicted protein</fullName>
    </submittedName>
</protein>
<feature type="compositionally biased region" description="Basic and acidic residues" evidence="1">
    <location>
        <begin position="70"/>
        <end position="79"/>
    </location>
</feature>
<feature type="compositionally biased region" description="Polar residues" evidence="1">
    <location>
        <begin position="15"/>
        <end position="30"/>
    </location>
</feature>
<evidence type="ECO:0000256" key="1">
    <source>
        <dbReference type="SAM" id="MobiDB-lite"/>
    </source>
</evidence>
<dbReference type="InParanoid" id="D2VHL2"/>
<evidence type="ECO:0000313" key="3">
    <source>
        <dbReference type="Proteomes" id="UP000006671"/>
    </source>
</evidence>